<feature type="compositionally biased region" description="Basic and acidic residues" evidence="2">
    <location>
        <begin position="38"/>
        <end position="58"/>
    </location>
</feature>
<comment type="caution">
    <text evidence="3">The sequence shown here is derived from an EMBL/GenBank/DDBJ whole genome shotgun (WGS) entry which is preliminary data.</text>
</comment>
<feature type="compositionally biased region" description="Pro residues" evidence="2">
    <location>
        <begin position="1"/>
        <end position="10"/>
    </location>
</feature>
<keyword evidence="4" id="KW-1185">Reference proteome</keyword>
<feature type="region of interest" description="Disordered" evidence="2">
    <location>
        <begin position="1"/>
        <end position="70"/>
    </location>
</feature>
<protein>
    <submittedName>
        <fullName evidence="3">Uncharacterized protein</fullName>
    </submittedName>
</protein>
<feature type="coiled-coil region" evidence="1">
    <location>
        <begin position="343"/>
        <end position="423"/>
    </location>
</feature>
<dbReference type="Proteomes" id="UP000886520">
    <property type="component" value="Chromosome 13"/>
</dbReference>
<organism evidence="3 4">
    <name type="scientific">Adiantum capillus-veneris</name>
    <name type="common">Maidenhair fern</name>
    <dbReference type="NCBI Taxonomy" id="13818"/>
    <lineage>
        <taxon>Eukaryota</taxon>
        <taxon>Viridiplantae</taxon>
        <taxon>Streptophyta</taxon>
        <taxon>Embryophyta</taxon>
        <taxon>Tracheophyta</taxon>
        <taxon>Polypodiopsida</taxon>
        <taxon>Polypodiidae</taxon>
        <taxon>Polypodiales</taxon>
        <taxon>Pteridineae</taxon>
        <taxon>Pteridaceae</taxon>
        <taxon>Vittarioideae</taxon>
        <taxon>Adiantum</taxon>
    </lineage>
</organism>
<gene>
    <name evidence="3" type="ORF">GOP47_0013170</name>
</gene>
<dbReference type="OrthoDB" id="6350175at2759"/>
<dbReference type="EMBL" id="JABFUD020000013">
    <property type="protein sequence ID" value="KAI5070919.1"/>
    <property type="molecule type" value="Genomic_DNA"/>
</dbReference>
<evidence type="ECO:0000313" key="3">
    <source>
        <dbReference type="EMBL" id="KAI5070919.1"/>
    </source>
</evidence>
<feature type="coiled-coil region" evidence="1">
    <location>
        <begin position="796"/>
        <end position="879"/>
    </location>
</feature>
<proteinExistence type="predicted"/>
<dbReference type="AlphaFoldDB" id="A0A9D4UNL0"/>
<evidence type="ECO:0000256" key="2">
    <source>
        <dbReference type="SAM" id="MobiDB-lite"/>
    </source>
</evidence>
<sequence length="988" mass="110082">MASKLPPPTPRLKSHARTVSLDSGGKTPPGPKYFNAESTHKSVAERRSSRPAHMEKRTMTGRVADGQDDHSRVKEQLAMIERSKFNLMQDLARAKRNVDELTMKVSGVNGSCKNDKVHSVEKESAVFLEKEGWQVELDAMKQRYELALMELQTSKQAMESLKHELMVCVEAKDEAVRLAGEAMSAAESTARRVEVLSAELSSTKGSTLLGDCTTAGMDDLIDELPESMESLIEVPHKSTTQEETLQPLVAAEINKNTTESLKSENVEANVNALKVEDVQHKDREMSDVLTNGSVEALQKELAAAKEAEHTAIQKLLFVQAGMETVTVEAEKFKNAESIAQDLLTKTCSQLEEAEEKLAKASVEDAALLASLESLKAELEKSQQEAIQALDREAIARNKTMEVLDRMERARESNQAELSMWKEKEASARAMVESLQMDFERHKSEATLAAEKESIAAAKVSEMIEELGRNRNELIEQQKHSSIEIAALREKLDANQAKLVALEERESSSASSIATLEFDLQKKQAEVVDLKCMLSEVESKAEATSAELSRLREDNLQLAELKMKEREASAEVTALNIEVSGLKQAVEEALNAGRASRDELSKVEATFQNVVLERDEATREMKEVYLQAELSRQSATNLLADAKAAREDTERALNEVRAASKAAVDEALLACKLAEEKAQLAREETSVEKEKLEAALKDVEIASMEVVKMKKEAQSVREEADIQKGALAVEKERANAFQDEAQGVLGELVKLRSELTQLQTDVKEAVSARKDAEFRLQLATEQLEADKLREKEEGHVKDMSQEEMASLKEKLRVCEDQLKISTSEAEALQSCRAELMRELETVKVEREVSKRAVMDAHQHLADMEKAKRVMEADIQRLLDDSKLWKCSKDTRDILVLSEMNGINGHVLMADSRDEKPQPDSPARELLQNMDSTYLHINTENRGDEMIAEKEEEGEAPVEEAPIRVGKKKKPALLHRLHSYLDKKKTVQAP</sequence>
<feature type="coiled-coil region" evidence="1">
    <location>
        <begin position="631"/>
        <end position="718"/>
    </location>
</feature>
<keyword evidence="1" id="KW-0175">Coiled coil</keyword>
<reference evidence="3" key="1">
    <citation type="submission" date="2021-01" db="EMBL/GenBank/DDBJ databases">
        <title>Adiantum capillus-veneris genome.</title>
        <authorList>
            <person name="Fang Y."/>
            <person name="Liao Q."/>
        </authorList>
    </citation>
    <scope>NUCLEOTIDE SEQUENCE</scope>
    <source>
        <strain evidence="3">H3</strain>
        <tissue evidence="3">Leaf</tissue>
    </source>
</reference>
<evidence type="ECO:0000313" key="4">
    <source>
        <dbReference type="Proteomes" id="UP000886520"/>
    </source>
</evidence>
<accession>A0A9D4UNL0</accession>
<name>A0A9D4UNL0_ADICA</name>
<feature type="coiled-coil region" evidence="1">
    <location>
        <begin position="456"/>
        <end position="591"/>
    </location>
</feature>
<evidence type="ECO:0000256" key="1">
    <source>
        <dbReference type="SAM" id="Coils"/>
    </source>
</evidence>